<accession>A0A0A8Z8P6</accession>
<sequence>MQLLHFYSSSQFFNTCNTVIDVLNKQPVDYIKCCDYSTGLPIACVILTKKYSFLWSEV</sequence>
<name>A0A0A8Z8P6_ARUDO</name>
<evidence type="ECO:0000313" key="1">
    <source>
        <dbReference type="EMBL" id="JAD35799.1"/>
    </source>
</evidence>
<reference evidence="1" key="1">
    <citation type="submission" date="2014-09" db="EMBL/GenBank/DDBJ databases">
        <authorList>
            <person name="Magalhaes I.L.F."/>
            <person name="Oliveira U."/>
            <person name="Santos F.R."/>
            <person name="Vidigal T.H.D.A."/>
            <person name="Brescovit A.D."/>
            <person name="Santos A.J."/>
        </authorList>
    </citation>
    <scope>NUCLEOTIDE SEQUENCE</scope>
    <source>
        <tissue evidence="1">Shoot tissue taken approximately 20 cm above the soil surface</tissue>
    </source>
</reference>
<dbReference type="EMBL" id="GBRH01262096">
    <property type="protein sequence ID" value="JAD35799.1"/>
    <property type="molecule type" value="Transcribed_RNA"/>
</dbReference>
<protein>
    <submittedName>
        <fullName evidence="1">Uncharacterized protein</fullName>
    </submittedName>
</protein>
<proteinExistence type="predicted"/>
<reference evidence="1" key="2">
    <citation type="journal article" date="2015" name="Data Brief">
        <title>Shoot transcriptome of the giant reed, Arundo donax.</title>
        <authorList>
            <person name="Barrero R.A."/>
            <person name="Guerrero F.D."/>
            <person name="Moolhuijzen P."/>
            <person name="Goolsby J.A."/>
            <person name="Tidwell J."/>
            <person name="Bellgard S.E."/>
            <person name="Bellgard M.I."/>
        </authorList>
    </citation>
    <scope>NUCLEOTIDE SEQUENCE</scope>
    <source>
        <tissue evidence="1">Shoot tissue taken approximately 20 cm above the soil surface</tissue>
    </source>
</reference>
<organism evidence="1">
    <name type="scientific">Arundo donax</name>
    <name type="common">Giant reed</name>
    <name type="synonym">Donax arundinaceus</name>
    <dbReference type="NCBI Taxonomy" id="35708"/>
    <lineage>
        <taxon>Eukaryota</taxon>
        <taxon>Viridiplantae</taxon>
        <taxon>Streptophyta</taxon>
        <taxon>Embryophyta</taxon>
        <taxon>Tracheophyta</taxon>
        <taxon>Spermatophyta</taxon>
        <taxon>Magnoliopsida</taxon>
        <taxon>Liliopsida</taxon>
        <taxon>Poales</taxon>
        <taxon>Poaceae</taxon>
        <taxon>PACMAD clade</taxon>
        <taxon>Arundinoideae</taxon>
        <taxon>Arundineae</taxon>
        <taxon>Arundo</taxon>
    </lineage>
</organism>
<dbReference type="AlphaFoldDB" id="A0A0A8Z8P6"/>